<dbReference type="OrthoDB" id="1550902at2"/>
<reference evidence="1 2" key="1">
    <citation type="submission" date="2012-10" db="EMBL/GenBank/DDBJ databases">
        <authorList>
            <person name="Genoscope - CEA"/>
        </authorList>
    </citation>
    <scope>NUCLEOTIDE SEQUENCE [LARGE SCALE GENOMIC DNA]</scope>
    <source>
        <strain evidence="2">AM13 / DSM 14728</strain>
    </source>
</reference>
<dbReference type="PIRSF" id="PIRSF029208">
    <property type="entry name" value="Phage_tail_GPU"/>
    <property type="match status" value="1"/>
</dbReference>
<proteinExistence type="predicted"/>
<evidence type="ECO:0000313" key="1">
    <source>
        <dbReference type="EMBL" id="CCO22233.1"/>
    </source>
</evidence>
<dbReference type="STRING" id="1121451.DESAM_10252"/>
<dbReference type="InterPro" id="IPR009734">
    <property type="entry name" value="Myoviridae_GpU"/>
</dbReference>
<sequence length="133" mass="15009">MASSRVMMKLGDYKFSMITAAYDQLVRTNAYRWTAQPRIGREPARQYIGPGDETIELSGVVFPQFLGGLDQPNRMRTEAGKGKPLMLVDGRGKVWGEYVIEQVREEQPAHFKGGAPRKQLFSLRIAKYGEDAK</sequence>
<dbReference type="Pfam" id="PF06995">
    <property type="entry name" value="Phage_P2_GpU"/>
    <property type="match status" value="1"/>
</dbReference>
<dbReference type="EMBL" id="FO203522">
    <property type="protein sequence ID" value="CCO22233.1"/>
    <property type="molecule type" value="Genomic_DNA"/>
</dbReference>
<name>L0R6A9_9BACT</name>
<keyword evidence="2" id="KW-1185">Reference proteome</keyword>
<dbReference type="AlphaFoldDB" id="L0R6A9"/>
<dbReference type="InterPro" id="IPR016912">
    <property type="entry name" value="Phage_P2_GpU"/>
</dbReference>
<accession>L0R6A9</accession>
<evidence type="ECO:0000313" key="2">
    <source>
        <dbReference type="Proteomes" id="UP000010808"/>
    </source>
</evidence>
<dbReference type="KEGG" id="dhy:DESAM_10252"/>
<dbReference type="HOGENOM" id="CLU_102468_1_1_7"/>
<gene>
    <name evidence="1" type="ORF">DESAM_10252</name>
</gene>
<dbReference type="RefSeq" id="WP_015334843.1">
    <property type="nucleotide sequence ID" value="NC_020055.1"/>
</dbReference>
<dbReference type="Proteomes" id="UP000010808">
    <property type="component" value="Chromosome"/>
</dbReference>
<dbReference type="PATRIC" id="fig|1121451.3.peg.234"/>
<dbReference type="eggNOG" id="COG3499">
    <property type="taxonomic scope" value="Bacteria"/>
</dbReference>
<organism evidence="1 2">
    <name type="scientific">Maridesulfovibrio hydrothermalis AM13 = DSM 14728</name>
    <dbReference type="NCBI Taxonomy" id="1121451"/>
    <lineage>
        <taxon>Bacteria</taxon>
        <taxon>Pseudomonadati</taxon>
        <taxon>Thermodesulfobacteriota</taxon>
        <taxon>Desulfovibrionia</taxon>
        <taxon>Desulfovibrionales</taxon>
        <taxon>Desulfovibrionaceae</taxon>
        <taxon>Maridesulfovibrio</taxon>
    </lineage>
</organism>
<protein>
    <submittedName>
        <fullName evidence="1">Phage P2 GpU</fullName>
    </submittedName>
</protein>